<dbReference type="HAMAP" id="MF_00299">
    <property type="entry name" value="KptA"/>
    <property type="match status" value="1"/>
</dbReference>
<gene>
    <name evidence="5" type="primary">kptA</name>
    <name evidence="6" type="ORF">BI347_07520</name>
</gene>
<evidence type="ECO:0000256" key="4">
    <source>
        <dbReference type="ARBA" id="ARBA00025212"/>
    </source>
</evidence>
<name>A0A1S1X2F7_9NEIS</name>
<dbReference type="PANTHER" id="PTHR12684:SF2">
    <property type="entry name" value="TRNA 2'-PHOSPHOTRANSFERASE 1"/>
    <property type="match status" value="1"/>
</dbReference>
<dbReference type="GO" id="GO:0006388">
    <property type="term" value="P:tRNA splicing, via endonucleolytic cleavage and ligation"/>
    <property type="evidence" value="ECO:0007669"/>
    <property type="project" value="UniProtKB-UniRule"/>
</dbReference>
<dbReference type="InterPro" id="IPR002745">
    <property type="entry name" value="Ptrans_KptA/Tpt1"/>
</dbReference>
<dbReference type="STRING" id="1903179.BI347_07520"/>
<dbReference type="InterPro" id="IPR022928">
    <property type="entry name" value="RNA_2'-PTrans_KptA"/>
</dbReference>
<comment type="caution">
    <text evidence="6">The sequence shown here is derived from an EMBL/GenBank/DDBJ whole genome shotgun (WGS) entry which is preliminary data.</text>
</comment>
<proteinExistence type="inferred from homology"/>
<accession>A0A1S1X2F7</accession>
<organism evidence="6 7">
    <name type="scientific">Chromobacterium sphagni</name>
    <dbReference type="NCBI Taxonomy" id="1903179"/>
    <lineage>
        <taxon>Bacteria</taxon>
        <taxon>Pseudomonadati</taxon>
        <taxon>Pseudomonadota</taxon>
        <taxon>Betaproteobacteria</taxon>
        <taxon>Neisseriales</taxon>
        <taxon>Chromobacteriaceae</taxon>
        <taxon>Chromobacterium</taxon>
    </lineage>
</organism>
<evidence type="ECO:0000256" key="2">
    <source>
        <dbReference type="ARBA" id="ARBA00022679"/>
    </source>
</evidence>
<sequence length="190" mass="21282">MNKPYLDYVFLSRIASHALRHEPWLYELELDDEGWVPVEELLSALRAEKPEWSALKEADLAAMIANSDKKRHELHEGKIRALYGHSVQDKLLKQPAEPPAVLYHGTSPETAVLIRASGLQPMGRQYVHLSVDTATAEQVGRRKARAPVLLEVQAKVAAASGVAFYRGNDLVWLADQVPAQFIEFPGRLPR</sequence>
<dbReference type="GO" id="GO:0000215">
    <property type="term" value="F:tRNA 2'-phosphotransferase activity"/>
    <property type="evidence" value="ECO:0007669"/>
    <property type="project" value="TreeGrafter"/>
</dbReference>
<dbReference type="SUPFAM" id="SSF56399">
    <property type="entry name" value="ADP-ribosylation"/>
    <property type="match status" value="1"/>
</dbReference>
<dbReference type="OrthoDB" id="4537997at2"/>
<protein>
    <recommendedName>
        <fullName evidence="5">Probable RNA 2'-phosphotransferase</fullName>
        <ecNumber evidence="5">2.7.1.-</ecNumber>
    </recommendedName>
</protein>
<dbReference type="Proteomes" id="UP000180088">
    <property type="component" value="Unassembled WGS sequence"/>
</dbReference>
<dbReference type="RefSeq" id="WP_071115625.1">
    <property type="nucleotide sequence ID" value="NZ_MKCS01000001.1"/>
</dbReference>
<evidence type="ECO:0000313" key="7">
    <source>
        <dbReference type="Proteomes" id="UP000180088"/>
    </source>
</evidence>
<dbReference type="Gene3D" id="3.20.170.30">
    <property type="match status" value="1"/>
</dbReference>
<evidence type="ECO:0000256" key="5">
    <source>
        <dbReference type="HAMAP-Rule" id="MF_00299"/>
    </source>
</evidence>
<dbReference type="Pfam" id="PF01885">
    <property type="entry name" value="PTS_2-RNA"/>
    <property type="match status" value="1"/>
</dbReference>
<dbReference type="EC" id="2.7.1.-" evidence="5"/>
<dbReference type="InterPro" id="IPR042080">
    <property type="entry name" value="RNA_2'-PTrans_N"/>
</dbReference>
<keyword evidence="2 5" id="KW-0808">Transferase</keyword>
<dbReference type="Gene3D" id="1.10.10.970">
    <property type="entry name" value="RNA 2'-phosphotransferase, Tpt1/KptA family, N-terminal domain"/>
    <property type="match status" value="1"/>
</dbReference>
<evidence type="ECO:0000256" key="3">
    <source>
        <dbReference type="ARBA" id="ARBA00023027"/>
    </source>
</evidence>
<comment type="similarity">
    <text evidence="1 5">Belongs to the KptA/TPT1 family.</text>
</comment>
<dbReference type="InterPro" id="IPR042081">
    <property type="entry name" value="RNA_2'-PTrans_C"/>
</dbReference>
<dbReference type="EMBL" id="MKCS01000001">
    <property type="protein sequence ID" value="OHX13376.1"/>
    <property type="molecule type" value="Genomic_DNA"/>
</dbReference>
<dbReference type="AlphaFoldDB" id="A0A1S1X2F7"/>
<comment type="function">
    <text evidence="4 5">Removes the 2'-phosphate from RNA via an intermediate in which the phosphate is ADP-ribosylated by NAD followed by a presumed transesterification to release the RNA and generate ADP-ribose 1''-2''-cyclic phosphate (APPR&gt;P). May function as an ADP-ribosylase.</text>
</comment>
<dbReference type="GO" id="GO:0003950">
    <property type="term" value="F:NAD+ poly-ADP-ribosyltransferase activity"/>
    <property type="evidence" value="ECO:0007669"/>
    <property type="project" value="InterPro"/>
</dbReference>
<keyword evidence="3 5" id="KW-0520">NAD</keyword>
<evidence type="ECO:0000313" key="6">
    <source>
        <dbReference type="EMBL" id="OHX13376.1"/>
    </source>
</evidence>
<dbReference type="PANTHER" id="PTHR12684">
    <property type="entry name" value="PUTATIVE PHOSPHOTRANSFERASE"/>
    <property type="match status" value="1"/>
</dbReference>
<reference evidence="6 7" key="1">
    <citation type="submission" date="2016-09" db="EMBL/GenBank/DDBJ databases">
        <title>Chromobacterium muskegensis sp. nov., an insecticidal bacterium isolated from Sphagnum bogs.</title>
        <authorList>
            <person name="Sparks M.E."/>
            <person name="Blackburn M.B."/>
            <person name="Gundersen-Rindal D.E."/>
            <person name="Mitchell A."/>
            <person name="Farrar R."/>
            <person name="Kuhar D."/>
        </authorList>
    </citation>
    <scope>NUCLEOTIDE SEQUENCE [LARGE SCALE GENOMIC DNA]</scope>
    <source>
        <strain evidence="6 7">37-2</strain>
    </source>
</reference>
<evidence type="ECO:0000256" key="1">
    <source>
        <dbReference type="ARBA" id="ARBA00009836"/>
    </source>
</evidence>